<evidence type="ECO:0000313" key="2">
    <source>
        <dbReference type="Proteomes" id="UP000220959"/>
    </source>
</evidence>
<protein>
    <submittedName>
        <fullName evidence="1">Uncharacterized protein</fullName>
    </submittedName>
</protein>
<comment type="caution">
    <text evidence="1">The sequence shown here is derived from an EMBL/GenBank/DDBJ whole genome shotgun (WGS) entry which is preliminary data.</text>
</comment>
<keyword evidence="2" id="KW-1185">Reference proteome</keyword>
<proteinExistence type="predicted"/>
<reference evidence="1 2" key="1">
    <citation type="journal article" date="2017" name="Front. Microbiol.">
        <title>New Insights into the Diversity of the Genus Faecalibacterium.</title>
        <authorList>
            <person name="Benevides L."/>
            <person name="Burman S."/>
            <person name="Martin R."/>
            <person name="Robert V."/>
            <person name="Thomas M."/>
            <person name="Miquel S."/>
            <person name="Chain F."/>
            <person name="Sokol H."/>
            <person name="Bermudez-Humaran L.G."/>
            <person name="Morrison M."/>
            <person name="Langella P."/>
            <person name="Azevedo V.A."/>
            <person name="Chatel J.M."/>
            <person name="Soares S."/>
        </authorList>
    </citation>
    <scope>NUCLEOTIDE SEQUENCE [LARGE SCALE GENOMIC DNA]</scope>
    <source>
        <strain evidence="2">CNCM I-4541</strain>
    </source>
</reference>
<gene>
    <name evidence="1" type="ORF">CGS49_01935</name>
</gene>
<organism evidence="1 2">
    <name type="scientific">Faecalibacterium langellae</name>
    <dbReference type="NCBI Taxonomy" id="3435293"/>
    <lineage>
        <taxon>Bacteria</taxon>
        <taxon>Bacillati</taxon>
        <taxon>Bacillota</taxon>
        <taxon>Clostridia</taxon>
        <taxon>Eubacteriales</taxon>
        <taxon>Oscillospiraceae</taxon>
        <taxon>Faecalibacterium</taxon>
    </lineage>
</organism>
<dbReference type="EMBL" id="NMTR01000004">
    <property type="protein sequence ID" value="PDX62179.1"/>
    <property type="molecule type" value="Genomic_DNA"/>
</dbReference>
<dbReference type="Proteomes" id="UP000220959">
    <property type="component" value="Unassembled WGS sequence"/>
</dbReference>
<sequence length="283" mass="30633">MRLKKTFAGVLAAAMMVCAVSVPAFAAQDVEAAEEENCISSTYVVMNIPYAQFYKSAGVENEVDAVTSATKSKTRAGNLANGSYHVNSDGSDITGVSFPVKVLTPWALDSSKQVTDDTSYDITVKLRGKDTTTTYSGVNALFENDSYAYYKLSEAPAYYATAWYNVFTGSWEFGKVKATETTVNGATVELVTNGRHTDYEMKVNGFDLDVSTNKVYGVVMTTADGAEYGLHHVTNIWRGTELGFDADDAYYASMIGKTITQITYYTADGVYVLPVNVAIPAAN</sequence>
<name>A0ACC9D299_9FIRM</name>
<evidence type="ECO:0000313" key="1">
    <source>
        <dbReference type="EMBL" id="PDX62179.1"/>
    </source>
</evidence>
<accession>A0ACC9D299</accession>